<name>A0ABU7M6L2_9ACTN</name>
<comment type="caution">
    <text evidence="3">The sequence shown here is derived from an EMBL/GenBank/DDBJ whole genome shotgun (WGS) entry which is preliminary data.</text>
</comment>
<dbReference type="Pfam" id="PF13476">
    <property type="entry name" value="AAA_23"/>
    <property type="match status" value="1"/>
</dbReference>
<sequence>MRLHRIRLRDFRGVADRDVRFADRGVTVVEGANEAGKSSMIEALALLLDTRAESKSAKVRSIMPAGREVGTEVEVEMSCGPWHFTYGKRFNKQPSTTLTVHRPRPEHLTGRDAHERVGEIVGEHADLTLFRALRMLQSGEPSAVAVGDSSALARALDRASEATDGAADRGDGGDVEDQTLIDAAAAECRRYRTLGQRRPTGELADAIRAADQAADRVTVLTRAREAVDADARRLDEILERRAELARTRELREVERDELAVSWAEIERLQTELASASAEVRHLLTVSQLAQRDVAERERVATQIDTTTRESEELAAGIRAHGARAERAAADVHALQDELRAVRERWEMVRSALSAAQATQRSREHRRALRELDERLTEIDRITTQSARLDEALKTNGMDAAAVRTAVELARRRAVAQARLEATAARFTVERTGSVPVTVNGEPIDTVADRVAVDDALIEVDGIIRVAVRPGADTAGPAEDLSTTDREIEGFCAHHGLEILDDHAERARERADLDERWSVSRRRAEDLLAGSTRDALGARRDELAALVDADPSSGDVDPDDIASLADTERELSELVMSAERAVTQRQSAERDARTQVRMAGEERDRLAERVAELHERRAALLAELGDDDARRTVELAARRLTEARDRVAHLERELSRLDATEIGLRRERVGGRLAAIDREHAALERQATELRTRIELYRDESRFDDLQEAAAEHDAARATLARVTRRADAAELLFQTLTDKRQQARTRYADPFARRLEELGAYVFGEGVRFDVDDNLDVVSRTVDGVTIRHDSLSGGAREQLALLTRLACATLVDEDDGVPVLVDDALGYSDPQRLAAMAGVLGAAGRDAQVIVLTCSPDRYRDVPDAEIVAV</sequence>
<gene>
    <name evidence="3" type="ORF">VZC37_00195</name>
</gene>
<feature type="coiled-coil region" evidence="1">
    <location>
        <begin position="324"/>
        <end position="374"/>
    </location>
</feature>
<evidence type="ECO:0000256" key="1">
    <source>
        <dbReference type="SAM" id="Coils"/>
    </source>
</evidence>
<feature type="coiled-coil region" evidence="1">
    <location>
        <begin position="595"/>
        <end position="725"/>
    </location>
</feature>
<dbReference type="RefSeq" id="WP_330430406.1">
    <property type="nucleotide sequence ID" value="NZ_JAZDUF010000001.1"/>
</dbReference>
<protein>
    <submittedName>
        <fullName evidence="3">AAA family ATPase</fullName>
    </submittedName>
</protein>
<evidence type="ECO:0000259" key="2">
    <source>
        <dbReference type="Pfam" id="PF13476"/>
    </source>
</evidence>
<dbReference type="Proteomes" id="UP001347146">
    <property type="component" value="Unassembled WGS sequence"/>
</dbReference>
<dbReference type="EMBL" id="JAZDUF010000001">
    <property type="protein sequence ID" value="MEE3848730.1"/>
    <property type="molecule type" value="Genomic_DNA"/>
</dbReference>
<proteinExistence type="predicted"/>
<evidence type="ECO:0000313" key="4">
    <source>
        <dbReference type="Proteomes" id="UP001347146"/>
    </source>
</evidence>
<dbReference type="Gene3D" id="3.40.50.300">
    <property type="entry name" value="P-loop containing nucleotide triphosphate hydrolases"/>
    <property type="match status" value="2"/>
</dbReference>
<feature type="domain" description="Rad50/SbcC-type AAA" evidence="2">
    <location>
        <begin position="5"/>
        <end position="57"/>
    </location>
</feature>
<dbReference type="InterPro" id="IPR027417">
    <property type="entry name" value="P-loop_NTPase"/>
</dbReference>
<keyword evidence="1" id="KW-0175">Coiled coil</keyword>
<dbReference type="InterPro" id="IPR038729">
    <property type="entry name" value="Rad50/SbcC_AAA"/>
</dbReference>
<keyword evidence="4" id="KW-1185">Reference proteome</keyword>
<evidence type="ECO:0000313" key="3">
    <source>
        <dbReference type="EMBL" id="MEE3848730.1"/>
    </source>
</evidence>
<dbReference type="PANTHER" id="PTHR41259:SF1">
    <property type="entry name" value="DOUBLE-STRAND BREAK REPAIR RAD50 ATPASE, PUTATIVE-RELATED"/>
    <property type="match status" value="1"/>
</dbReference>
<organism evidence="3 4">
    <name type="scientific">Gordonia sesuvii</name>
    <dbReference type="NCBI Taxonomy" id="3116777"/>
    <lineage>
        <taxon>Bacteria</taxon>
        <taxon>Bacillati</taxon>
        <taxon>Actinomycetota</taxon>
        <taxon>Actinomycetes</taxon>
        <taxon>Mycobacteriales</taxon>
        <taxon>Gordoniaceae</taxon>
        <taxon>Gordonia</taxon>
    </lineage>
</organism>
<dbReference type="PANTHER" id="PTHR41259">
    <property type="entry name" value="DOUBLE-STRAND BREAK REPAIR RAD50 ATPASE, PUTATIVE-RELATED"/>
    <property type="match status" value="1"/>
</dbReference>
<dbReference type="SUPFAM" id="SSF52540">
    <property type="entry name" value="P-loop containing nucleoside triphosphate hydrolases"/>
    <property type="match status" value="1"/>
</dbReference>
<accession>A0ABU7M6L2</accession>
<reference evidence="3 4" key="1">
    <citation type="submission" date="2024-01" db="EMBL/GenBank/DDBJ databases">
        <title>Draft genome sequence of Gordonia sp. LSe1-13.</title>
        <authorList>
            <person name="Suphannarot A."/>
            <person name="Mingma R."/>
        </authorList>
    </citation>
    <scope>NUCLEOTIDE SEQUENCE [LARGE SCALE GENOMIC DNA]</scope>
    <source>
        <strain evidence="3 4">LSe1-13</strain>
    </source>
</reference>